<accession>A0A240C380</accession>
<dbReference type="KEGG" id="sfj:SAMEA4384070_2640"/>
<dbReference type="Gene3D" id="2.40.128.270">
    <property type="match status" value="1"/>
</dbReference>
<dbReference type="Proteomes" id="UP000215134">
    <property type="component" value="Chromosome 1"/>
</dbReference>
<proteinExistence type="predicted"/>
<dbReference type="PANTHER" id="PTHR35535:SF1">
    <property type="entry name" value="HEAT SHOCK PROTEIN HSLJ"/>
    <property type="match status" value="1"/>
</dbReference>
<dbReference type="OrthoDB" id="5600341at2"/>
<keyword evidence="3" id="KW-1185">Reference proteome</keyword>
<dbReference type="InterPro" id="IPR038670">
    <property type="entry name" value="HslJ-like_sf"/>
</dbReference>
<dbReference type="PANTHER" id="PTHR35535">
    <property type="entry name" value="HEAT SHOCK PROTEIN HSLJ"/>
    <property type="match status" value="1"/>
</dbReference>
<feature type="domain" description="DUF306" evidence="1">
    <location>
        <begin position="29"/>
        <end position="135"/>
    </location>
</feature>
<dbReference type="InterPro" id="IPR005184">
    <property type="entry name" value="DUF306_Meta_HslJ"/>
</dbReference>
<dbReference type="AlphaFoldDB" id="A0A240C380"/>
<dbReference type="STRING" id="1411141.GCA_001590885_00723"/>
<dbReference type="PROSITE" id="PS51257">
    <property type="entry name" value="PROKAR_LIPOPROTEIN"/>
    <property type="match status" value="1"/>
</dbReference>
<gene>
    <name evidence="2" type="primary">hslJ</name>
    <name evidence="2" type="ORF">SAMEA4384070_02640</name>
</gene>
<sequence length="142" mass="15478">MKKWALVALAAAVLAGCGMNRPQERIQASDLLHHNFVLSSVDGVAVAARSGNPPNLEFGEKMHVSGAMCSRFFGQGQLADGVLTVKNLATTRMTCADAQRNRWDRTIRALLQNGAKVTLSAQRLTLSDGDHTLVYTLRDWVQ</sequence>
<protein>
    <submittedName>
        <fullName evidence="2">Heat shock protein hslJ</fullName>
    </submittedName>
</protein>
<dbReference type="InterPro" id="IPR053147">
    <property type="entry name" value="Hsp_HslJ-like"/>
</dbReference>
<evidence type="ECO:0000259" key="1">
    <source>
        <dbReference type="Pfam" id="PF03724"/>
    </source>
</evidence>
<keyword evidence="2" id="KW-0346">Stress response</keyword>
<reference evidence="2 3" key="1">
    <citation type="submission" date="2017-06" db="EMBL/GenBank/DDBJ databases">
        <authorList>
            <consortium name="Pathogen Informatics"/>
        </authorList>
    </citation>
    <scope>NUCLEOTIDE SEQUENCE [LARGE SCALE GENOMIC DNA]</scope>
    <source>
        <strain evidence="2 3">NCTC12148</strain>
    </source>
</reference>
<dbReference type="EMBL" id="LT906479">
    <property type="protein sequence ID" value="SNW02082.1"/>
    <property type="molecule type" value="Genomic_DNA"/>
</dbReference>
<dbReference type="NCBIfam" id="NF007766">
    <property type="entry name" value="PRK10449.1"/>
    <property type="match status" value="1"/>
</dbReference>
<dbReference type="Pfam" id="PF03724">
    <property type="entry name" value="META"/>
    <property type="match status" value="1"/>
</dbReference>
<dbReference type="GeneID" id="75027791"/>
<organism evidence="2 3">
    <name type="scientific">Serratia ficaria</name>
    <dbReference type="NCBI Taxonomy" id="61651"/>
    <lineage>
        <taxon>Bacteria</taxon>
        <taxon>Pseudomonadati</taxon>
        <taxon>Pseudomonadota</taxon>
        <taxon>Gammaproteobacteria</taxon>
        <taxon>Enterobacterales</taxon>
        <taxon>Yersiniaceae</taxon>
        <taxon>Serratia</taxon>
    </lineage>
</organism>
<name>A0A240C380_SERFI</name>
<evidence type="ECO:0000313" key="3">
    <source>
        <dbReference type="Proteomes" id="UP000215134"/>
    </source>
</evidence>
<evidence type="ECO:0000313" key="2">
    <source>
        <dbReference type="EMBL" id="SNW02082.1"/>
    </source>
</evidence>
<dbReference type="RefSeq" id="WP_061795158.1">
    <property type="nucleotide sequence ID" value="NZ_CAMIQD010000001.1"/>
</dbReference>